<name>A0A0D7CEK7_9ACTN</name>
<evidence type="ECO:0000256" key="1">
    <source>
        <dbReference type="SAM" id="MobiDB-lite"/>
    </source>
</evidence>
<protein>
    <submittedName>
        <fullName evidence="2">Uncharacterized protein</fullName>
    </submittedName>
</protein>
<evidence type="ECO:0000313" key="2">
    <source>
        <dbReference type="EMBL" id="KIZ14491.1"/>
    </source>
</evidence>
<dbReference type="PATRIC" id="fig|1240678.4.peg.7684"/>
<keyword evidence="3" id="KW-1185">Reference proteome</keyword>
<dbReference type="Proteomes" id="UP000032458">
    <property type="component" value="Unassembled WGS sequence"/>
</dbReference>
<dbReference type="AlphaFoldDB" id="A0A0D7CEK7"/>
<sequence>MVMVPEQHMRCPRGGHEITQVGSWMYRCDDHGVTVVTTSTAPERQPQLDQAIREQRWDG</sequence>
<evidence type="ECO:0000313" key="3">
    <source>
        <dbReference type="Proteomes" id="UP000032458"/>
    </source>
</evidence>
<proteinExistence type="predicted"/>
<dbReference type="EMBL" id="JRKI01000061">
    <property type="protein sequence ID" value="KIZ14491.1"/>
    <property type="molecule type" value="Genomic_DNA"/>
</dbReference>
<feature type="region of interest" description="Disordered" evidence="1">
    <location>
        <begin position="39"/>
        <end position="59"/>
    </location>
</feature>
<comment type="caution">
    <text evidence="2">The sequence shown here is derived from an EMBL/GenBank/DDBJ whole genome shotgun (WGS) entry which is preliminary data.</text>
</comment>
<accession>A0A0D7CEK7</accession>
<gene>
    <name evidence="2" type="ORF">SNA_36070</name>
</gene>
<organism evidence="2 3">
    <name type="scientific">Streptomyces natalensis ATCC 27448</name>
    <dbReference type="NCBI Taxonomy" id="1240678"/>
    <lineage>
        <taxon>Bacteria</taxon>
        <taxon>Bacillati</taxon>
        <taxon>Actinomycetota</taxon>
        <taxon>Actinomycetes</taxon>
        <taxon>Kitasatosporales</taxon>
        <taxon>Streptomycetaceae</taxon>
        <taxon>Streptomyces</taxon>
    </lineage>
</organism>
<reference evidence="2 3" key="1">
    <citation type="submission" date="2014-09" db="EMBL/GenBank/DDBJ databases">
        <title>Draft genome sequence of Streptomyces natalensis ATCC 27448, producer of the antifungal pimaricin.</title>
        <authorList>
            <person name="Mendes M.V."/>
            <person name="Beites T."/>
            <person name="Pires S."/>
            <person name="Santos C.L."/>
            <person name="Moradas-Ferreira P."/>
        </authorList>
    </citation>
    <scope>NUCLEOTIDE SEQUENCE [LARGE SCALE GENOMIC DNA]</scope>
    <source>
        <strain evidence="2 3">ATCC 27448</strain>
    </source>
</reference>